<dbReference type="InterPro" id="IPR032466">
    <property type="entry name" value="Metal_Hydrolase"/>
</dbReference>
<dbReference type="GO" id="GO:0005737">
    <property type="term" value="C:cytoplasm"/>
    <property type="evidence" value="ECO:0007669"/>
    <property type="project" value="TreeGrafter"/>
</dbReference>
<dbReference type="UniPathway" id="UPA00070">
    <property type="reaction ID" value="UER00117"/>
</dbReference>
<comment type="cofactor">
    <cofactor evidence="6">
        <name>Zn(2+)</name>
        <dbReference type="ChEBI" id="CHEBI:29105"/>
    </cofactor>
    <text evidence="6">Binds 2 Zn(2+) ions per subunit.</text>
</comment>
<evidence type="ECO:0000256" key="5">
    <source>
        <dbReference type="ARBA" id="ARBA00022975"/>
    </source>
</evidence>
<dbReference type="SUPFAM" id="SSF51556">
    <property type="entry name" value="Metallo-dependent hydrolases"/>
    <property type="match status" value="1"/>
</dbReference>
<protein>
    <recommendedName>
        <fullName evidence="6">Dihydroorotase</fullName>
        <shortName evidence="6">DHOase</shortName>
        <ecNumber evidence="6">3.5.2.3</ecNumber>
    </recommendedName>
</protein>
<keyword evidence="5 6" id="KW-0665">Pyrimidine biosynthesis</keyword>
<evidence type="ECO:0000256" key="4">
    <source>
        <dbReference type="ARBA" id="ARBA00022801"/>
    </source>
</evidence>
<dbReference type="GO" id="GO:0006145">
    <property type="term" value="P:purine nucleobase catabolic process"/>
    <property type="evidence" value="ECO:0007669"/>
    <property type="project" value="TreeGrafter"/>
</dbReference>
<dbReference type="InterPro" id="IPR050138">
    <property type="entry name" value="DHOase/Allantoinase_Hydrolase"/>
</dbReference>
<feature type="binding site" evidence="6">
    <location>
        <position position="283"/>
    </location>
    <ligand>
        <name>substrate</name>
    </ligand>
</feature>
<comment type="catalytic activity">
    <reaction evidence="6">
        <text>(S)-dihydroorotate + H2O = N-carbamoyl-L-aspartate + H(+)</text>
        <dbReference type="Rhea" id="RHEA:24296"/>
        <dbReference type="ChEBI" id="CHEBI:15377"/>
        <dbReference type="ChEBI" id="CHEBI:15378"/>
        <dbReference type="ChEBI" id="CHEBI:30864"/>
        <dbReference type="ChEBI" id="CHEBI:32814"/>
        <dbReference type="EC" id="3.5.2.3"/>
    </reaction>
</comment>
<name>D9SWU1_CLOC7</name>
<dbReference type="HAMAP" id="MF_00220_B">
    <property type="entry name" value="PyrC_classI_B"/>
    <property type="match status" value="1"/>
</dbReference>
<comment type="similarity">
    <text evidence="2 6">Belongs to the metallo-dependent hydrolases superfamily. DHOase family. Class I DHOase subfamily.</text>
</comment>
<dbReference type="PANTHER" id="PTHR43668:SF2">
    <property type="entry name" value="ALLANTOINASE"/>
    <property type="match status" value="1"/>
</dbReference>
<dbReference type="PANTHER" id="PTHR43668">
    <property type="entry name" value="ALLANTOINASE"/>
    <property type="match status" value="1"/>
</dbReference>
<dbReference type="AlphaFoldDB" id="D9SWU1"/>
<feature type="binding site" evidence="6">
    <location>
        <position position="148"/>
    </location>
    <ligand>
        <name>Zn(2+)</name>
        <dbReference type="ChEBI" id="CHEBI:29105"/>
        <label>2</label>
    </ligand>
</feature>
<dbReference type="HOGENOM" id="CLU_015572_1_2_9"/>
<feature type="binding site" evidence="6">
    <location>
        <position position="175"/>
    </location>
    <ligand>
        <name>Zn(2+)</name>
        <dbReference type="ChEBI" id="CHEBI:29105"/>
        <label>2</label>
    </ligand>
</feature>
<feature type="binding site" evidence="6">
    <location>
        <position position="252"/>
    </location>
    <ligand>
        <name>substrate</name>
    </ligand>
</feature>
<feature type="active site" evidence="6">
    <location>
        <position position="279"/>
    </location>
</feature>
<dbReference type="InterPro" id="IPR006680">
    <property type="entry name" value="Amidohydro-rel"/>
</dbReference>
<dbReference type="OrthoDB" id="9765462at2"/>
<evidence type="ECO:0000256" key="6">
    <source>
        <dbReference type="HAMAP-Rule" id="MF_00220"/>
    </source>
</evidence>
<feature type="binding site" evidence="6">
    <location>
        <position position="57"/>
    </location>
    <ligand>
        <name>Zn(2+)</name>
        <dbReference type="ChEBI" id="CHEBI:29105"/>
        <label>1</label>
    </ligand>
</feature>
<keyword evidence="6" id="KW-0862">Zinc</keyword>
<dbReference type="NCBIfam" id="TIGR00857">
    <property type="entry name" value="pyrC_multi"/>
    <property type="match status" value="1"/>
</dbReference>
<comment type="pathway">
    <text evidence="6">Pyrimidine metabolism; UMP biosynthesis via de novo pathway; (S)-dihydroorotate from bicarbonate: step 3/3.</text>
</comment>
<evidence type="ECO:0000256" key="1">
    <source>
        <dbReference type="ARBA" id="ARBA00002368"/>
    </source>
</evidence>
<dbReference type="Pfam" id="PF01979">
    <property type="entry name" value="Amidohydro_1"/>
    <property type="match status" value="1"/>
</dbReference>
<dbReference type="GO" id="GO:0008270">
    <property type="term" value="F:zinc ion binding"/>
    <property type="evidence" value="ECO:0007669"/>
    <property type="project" value="UniProtKB-UniRule"/>
</dbReference>
<sequence>MELLIKSARVIDWSQDFIGDVYINDGKISEIGATLEKNCKTVDGTGYVLMPAFTDLHCHFRDPGFTHKEDIESGSKAAVKGGYTTVNLMGNTKPICSSLETVAYVKEKAKSIGLIDVNQVISITENFDGKTTTHLEKLTGEIKFISDDGVGVEDSKVMYEAMVKAKEIGLGIMSHCEDKSILSVSSRLAENMMTIRDIILSKYTGCRLHLSHVSTKEAINYIKLAKKEGVPVTCEVTPHHIALTGEGTYRVNPPIREEEDRVALIQAIKDGYVDAIGTDHAPHTKEDKANGSPGLVGIETAFSVCYTKLVKDKHISINKLSEIMSKNPSEILKVNKGTITIGKEGDLVLVDLNKEIEIDANSFVSKGKNTPFHGMKFFGEVQMTIKAGKIVYSKL</sequence>
<dbReference type="GO" id="GO:0004038">
    <property type="term" value="F:allantoinase activity"/>
    <property type="evidence" value="ECO:0007669"/>
    <property type="project" value="TreeGrafter"/>
</dbReference>
<feature type="binding site" evidence="6">
    <location>
        <position position="91"/>
    </location>
    <ligand>
        <name>substrate</name>
    </ligand>
</feature>
<gene>
    <name evidence="6" type="primary">pyrC</name>
    <name evidence="8" type="ordered locus">Clocel_1554</name>
</gene>
<evidence type="ECO:0000259" key="7">
    <source>
        <dbReference type="Pfam" id="PF01979"/>
    </source>
</evidence>
<evidence type="ECO:0000256" key="3">
    <source>
        <dbReference type="ARBA" id="ARBA00022723"/>
    </source>
</evidence>
<accession>D9SWU1</accession>
<dbReference type="EMBL" id="CP002160">
    <property type="protein sequence ID" value="ADL51302.1"/>
    <property type="molecule type" value="Genomic_DNA"/>
</dbReference>
<dbReference type="SUPFAM" id="SSF51338">
    <property type="entry name" value="Composite domain of metallo-dependent hydrolases"/>
    <property type="match status" value="1"/>
</dbReference>
<evidence type="ECO:0000256" key="2">
    <source>
        <dbReference type="ARBA" id="ARBA00010286"/>
    </source>
</evidence>
<feature type="binding site" evidence="6">
    <location>
        <position position="279"/>
    </location>
    <ligand>
        <name>Zn(2+)</name>
        <dbReference type="ChEBI" id="CHEBI:29105"/>
        <label>1</label>
    </ligand>
</feature>
<reference evidence="8 9" key="1">
    <citation type="submission" date="2010-08" db="EMBL/GenBank/DDBJ databases">
        <title>Complete sequence of Clostridium cellulovorans 743B.</title>
        <authorList>
            <consortium name="US DOE Joint Genome Institute"/>
            <person name="Lucas S."/>
            <person name="Copeland A."/>
            <person name="Lapidus A."/>
            <person name="Cheng J.-F."/>
            <person name="Bruce D."/>
            <person name="Goodwin L."/>
            <person name="Pitluck S."/>
            <person name="Chertkov O."/>
            <person name="Detter J.C."/>
            <person name="Han C."/>
            <person name="Tapia R."/>
            <person name="Land M."/>
            <person name="Hauser L."/>
            <person name="Chang Y.-J."/>
            <person name="Jeffries C."/>
            <person name="Kyrpides N."/>
            <person name="Ivanova N."/>
            <person name="Mikhailova N."/>
            <person name="Hemme C.L."/>
            <person name="Woyke T."/>
        </authorList>
    </citation>
    <scope>NUCLEOTIDE SEQUENCE [LARGE SCALE GENOMIC DNA]</scope>
    <source>
        <strain evidence="9">ATCC 35296 / DSM 3052 / OCM 3 / 743B</strain>
    </source>
</reference>
<feature type="binding site" evidence="6">
    <location>
        <position position="148"/>
    </location>
    <ligand>
        <name>Zn(2+)</name>
        <dbReference type="ChEBI" id="CHEBI:29105"/>
        <label>1</label>
    </ligand>
</feature>
<dbReference type="Proteomes" id="UP000002730">
    <property type="component" value="Chromosome"/>
</dbReference>
<dbReference type="InterPro" id="IPR002195">
    <property type="entry name" value="Dihydroorotase_CS"/>
</dbReference>
<dbReference type="Gene3D" id="3.20.20.140">
    <property type="entry name" value="Metal-dependent hydrolases"/>
    <property type="match status" value="1"/>
</dbReference>
<dbReference type="InterPro" id="IPR004722">
    <property type="entry name" value="DHOase"/>
</dbReference>
<proteinExistence type="inferred from homology"/>
<keyword evidence="4 6" id="KW-0378">Hydrolase</keyword>
<dbReference type="KEGG" id="ccb:Clocel_1554"/>
<organism evidence="8 9">
    <name type="scientific">Clostridium cellulovorans (strain ATCC 35296 / DSM 3052 / OCM 3 / 743B)</name>
    <dbReference type="NCBI Taxonomy" id="573061"/>
    <lineage>
        <taxon>Bacteria</taxon>
        <taxon>Bacillati</taxon>
        <taxon>Bacillota</taxon>
        <taxon>Clostridia</taxon>
        <taxon>Eubacteriales</taxon>
        <taxon>Clostridiaceae</taxon>
        <taxon>Clostridium</taxon>
    </lineage>
</organism>
<feature type="domain" description="Amidohydrolase-related" evidence="7">
    <location>
        <begin position="48"/>
        <end position="391"/>
    </location>
</feature>
<dbReference type="RefSeq" id="WP_010077491.1">
    <property type="nucleotide sequence ID" value="NC_014393.1"/>
</dbReference>
<dbReference type="GO" id="GO:0044205">
    <property type="term" value="P:'de novo' UMP biosynthetic process"/>
    <property type="evidence" value="ECO:0007669"/>
    <property type="project" value="UniProtKB-UniRule"/>
</dbReference>
<feature type="binding site" evidence="6">
    <location>
        <begin position="59"/>
        <end position="61"/>
    </location>
    <ligand>
        <name>substrate</name>
    </ligand>
</feature>
<keyword evidence="3 6" id="KW-0479">Metal-binding</keyword>
<feature type="binding site" evidence="6">
    <location>
        <position position="59"/>
    </location>
    <ligand>
        <name>Zn(2+)</name>
        <dbReference type="ChEBI" id="CHEBI:29105"/>
        <label>1</label>
    </ligand>
</feature>
<keyword evidence="9" id="KW-1185">Reference proteome</keyword>
<evidence type="ECO:0000313" key="9">
    <source>
        <dbReference type="Proteomes" id="UP000002730"/>
    </source>
</evidence>
<dbReference type="CDD" id="cd01317">
    <property type="entry name" value="DHOase_IIa"/>
    <property type="match status" value="1"/>
</dbReference>
<feature type="binding site" evidence="6">
    <location>
        <position position="212"/>
    </location>
    <ligand>
        <name>Zn(2+)</name>
        <dbReference type="ChEBI" id="CHEBI:29105"/>
        <label>2</label>
    </ligand>
</feature>
<dbReference type="EC" id="3.5.2.3" evidence="6"/>
<dbReference type="eggNOG" id="COG0044">
    <property type="taxonomic scope" value="Bacteria"/>
</dbReference>
<evidence type="ECO:0000313" key="8">
    <source>
        <dbReference type="EMBL" id="ADL51302.1"/>
    </source>
</evidence>
<dbReference type="STRING" id="573061.Clocel_1554"/>
<dbReference type="PROSITE" id="PS00483">
    <property type="entry name" value="DIHYDROOROTASE_2"/>
    <property type="match status" value="1"/>
</dbReference>
<feature type="binding site" evidence="6">
    <location>
        <begin position="293"/>
        <end position="294"/>
    </location>
    <ligand>
        <name>substrate</name>
    </ligand>
</feature>
<dbReference type="InterPro" id="IPR011059">
    <property type="entry name" value="Metal-dep_hydrolase_composite"/>
</dbReference>
<dbReference type="GO" id="GO:0004151">
    <property type="term" value="F:dihydroorotase activity"/>
    <property type="evidence" value="ECO:0007669"/>
    <property type="project" value="UniProtKB-UniRule"/>
</dbReference>
<comment type="function">
    <text evidence="1 6">Catalyzes the reversible cyclization of carbamoyl aspartate to dihydroorotate.</text>
</comment>